<organism evidence="1 2">
    <name type="scientific">Panagrolaimus sp. ES5</name>
    <dbReference type="NCBI Taxonomy" id="591445"/>
    <lineage>
        <taxon>Eukaryota</taxon>
        <taxon>Metazoa</taxon>
        <taxon>Ecdysozoa</taxon>
        <taxon>Nematoda</taxon>
        <taxon>Chromadorea</taxon>
        <taxon>Rhabditida</taxon>
        <taxon>Tylenchina</taxon>
        <taxon>Panagrolaimomorpha</taxon>
        <taxon>Panagrolaimoidea</taxon>
        <taxon>Panagrolaimidae</taxon>
        <taxon>Panagrolaimus</taxon>
    </lineage>
</organism>
<evidence type="ECO:0000313" key="2">
    <source>
        <dbReference type="WBParaSite" id="ES5_v2.g20028.t1"/>
    </source>
</evidence>
<sequence length="595" mass="64767">MFPTPNGGSGGNGNGGGGGAPISRPPSPPCLPSTSSITKFEIGPIMVKQLVVGKLHQIQQGAMMTASVTLIHDHGYYMVVDTPSATDLPAKEQMLRGFNAANLFPGQVQMVLTTHGHPDHTGQANFFPNSRHFFASYEYTGNNYLKTELYTQEEMKVTQNIELWNTPGHTNQDVSAIVRNTPCGIIAVVGDLFYSEADAAGNETTWRSDAWNPEIGDKYRAKVICTANCIVPGHGPVFSVTEEMRNRYNCSTSPTQPPTSPPPGTFPPTIPTFPQPFTSITLPPTTMIPITTPIPMTTQPPTFPTEPATFAPMTPPVIMTLPPAPATPPPPMIQQTQGYITVDYPTPPPYIDINGNQINDSPQMDTISPTTTSPTTTPIPYVTVDHWQYRPQSEDNSVGIQQQPQQQQLQPQQPQQQQPQLQQQYIQQDPQQQFLQQQQHSQQPQQQQYVPAPAPTPAIGAGIGYMPPCSMPCSVPNGLYSVPAGVLPPYPQQLYQHAPAPVPVHTNFIQNLPTFPLKNPFSQPGGNLNVNFAGVILPMVESAATNLVSYLNAPQMQPPAPQQPSQAGYFELIKRAFHKLTDHKPIGAMVVNKGS</sequence>
<dbReference type="WBParaSite" id="ES5_v2.g20028.t1">
    <property type="protein sequence ID" value="ES5_v2.g20028.t1"/>
    <property type="gene ID" value="ES5_v2.g20028"/>
</dbReference>
<protein>
    <submittedName>
        <fullName evidence="2">Metallo-beta-lactamase domain-containing protein</fullName>
    </submittedName>
</protein>
<reference evidence="2" key="1">
    <citation type="submission" date="2022-11" db="UniProtKB">
        <authorList>
            <consortium name="WormBaseParasite"/>
        </authorList>
    </citation>
    <scope>IDENTIFICATION</scope>
</reference>
<dbReference type="Proteomes" id="UP000887579">
    <property type="component" value="Unplaced"/>
</dbReference>
<name>A0AC34FRH8_9BILA</name>
<proteinExistence type="predicted"/>
<evidence type="ECO:0000313" key="1">
    <source>
        <dbReference type="Proteomes" id="UP000887579"/>
    </source>
</evidence>
<accession>A0AC34FRH8</accession>